<sequence length="268" mass="30225">MRNNLTELVQAEISPEEFVNRLQALAVDSAAVKHPLLLAIGRGDFVDMRAALKDLLSQYYFYSYRFTQYLSAVTSRLESPQHRASLMGNMAEEAGKLDPDHEEELRQAGIDPEDARYPHPVLFRRFLSAVGMDARQLLEETPDVATVAWIETFHNVCSTGSQEQVAGALGVATEGIVRYMYGYLLKGIQKAWPELSRRDRVFFDLHAMVDDDHAEVLRKIAVDLAKTPRGRLDLAVGTLKALDARRNFFDHMYLRLQRQVGQASSQAA</sequence>
<protein>
    <submittedName>
        <fullName evidence="3">Tena/thi-4 family</fullName>
    </submittedName>
</protein>
<dbReference type="KEGG" id="sur:STAUR_3221"/>
<keyword evidence="4" id="KW-1185">Reference proteome</keyword>
<evidence type="ECO:0000313" key="4">
    <source>
        <dbReference type="Proteomes" id="UP000001351"/>
    </source>
</evidence>
<dbReference type="STRING" id="378806.STAUR_3221"/>
<evidence type="ECO:0000313" key="5">
    <source>
        <dbReference type="Proteomes" id="UP000032702"/>
    </source>
</evidence>
<dbReference type="eggNOG" id="COG5424">
    <property type="taxonomic scope" value="Bacteria"/>
</dbReference>
<reference evidence="2 4" key="2">
    <citation type="journal article" date="2011" name="Mol. Biol. Evol.">
        <title>Comparative genomic analysis of fruiting body formation in Myxococcales.</title>
        <authorList>
            <person name="Huntley S."/>
            <person name="Hamann N."/>
            <person name="Wegener-Feldbrugge S."/>
            <person name="Treuner-Lange A."/>
            <person name="Kube M."/>
            <person name="Reinhardt R."/>
            <person name="Klages S."/>
            <person name="Muller R."/>
            <person name="Ronning C.M."/>
            <person name="Nierman W.C."/>
            <person name="Sogaard-Andersen L."/>
        </authorList>
    </citation>
    <scope>NUCLEOTIDE SEQUENCE [LARGE SCALE GENOMIC DNA]</scope>
    <source>
        <strain evidence="2 4">DW4/3-1</strain>
    </source>
</reference>
<dbReference type="GO" id="GO:0016491">
    <property type="term" value="F:oxidoreductase activity"/>
    <property type="evidence" value="ECO:0007669"/>
    <property type="project" value="UniProtKB-KW"/>
</dbReference>
<organism evidence="3 5">
    <name type="scientific">Stigmatella aurantiaca (strain DW4/3-1)</name>
    <dbReference type="NCBI Taxonomy" id="378806"/>
    <lineage>
        <taxon>Bacteria</taxon>
        <taxon>Pseudomonadati</taxon>
        <taxon>Myxococcota</taxon>
        <taxon>Myxococcia</taxon>
        <taxon>Myxococcales</taxon>
        <taxon>Cystobacterineae</taxon>
        <taxon>Archangiaceae</taxon>
        <taxon>Stigmatella</taxon>
    </lineage>
</organism>
<dbReference type="InterPro" id="IPR039068">
    <property type="entry name" value="PqqC-like"/>
</dbReference>
<dbReference type="OrthoDB" id="7596719at2"/>
<dbReference type="Proteomes" id="UP000001351">
    <property type="component" value="Chromosome"/>
</dbReference>
<dbReference type="PANTHER" id="PTHR40279:SF3">
    <property type="entry name" value="4-AMINOBENZOATE SYNTHASE"/>
    <property type="match status" value="1"/>
</dbReference>
<gene>
    <name evidence="2" type="ordered locus">STAUR_3221</name>
    <name evidence="3" type="ORF">STIAU_4567</name>
</gene>
<name>Q08Q49_STIAD</name>
<evidence type="ECO:0000313" key="3">
    <source>
        <dbReference type="EMBL" id="EAU62613.1"/>
    </source>
</evidence>
<dbReference type="SUPFAM" id="SSF48613">
    <property type="entry name" value="Heme oxygenase-like"/>
    <property type="match status" value="1"/>
</dbReference>
<dbReference type="AlphaFoldDB" id="Q08Q49"/>
<dbReference type="HOGENOM" id="CLU_1037918_0_0_7"/>
<dbReference type="Pfam" id="PF14518">
    <property type="entry name" value="Haem_oxygenas_2"/>
    <property type="match status" value="1"/>
</dbReference>
<dbReference type="Gene3D" id="1.20.910.10">
    <property type="entry name" value="Heme oxygenase-like"/>
    <property type="match status" value="1"/>
</dbReference>
<dbReference type="PANTHER" id="PTHR40279">
    <property type="entry name" value="PQQC-LIKE PROTEIN"/>
    <property type="match status" value="1"/>
</dbReference>
<reference evidence="3 5" key="1">
    <citation type="submission" date="2006-04" db="EMBL/GenBank/DDBJ databases">
        <authorList>
            <person name="Nierman W.C."/>
        </authorList>
    </citation>
    <scope>NUCLEOTIDE SEQUENCE [LARGE SCALE GENOMIC DNA]</scope>
    <source>
        <strain evidence="3 5">DW4/3-1</strain>
    </source>
</reference>
<accession>Q08Q49</accession>
<keyword evidence="1" id="KW-0560">Oxidoreductase</keyword>
<dbReference type="EMBL" id="CP002271">
    <property type="protein sequence ID" value="ADO71013.1"/>
    <property type="molecule type" value="Genomic_DNA"/>
</dbReference>
<dbReference type="InterPro" id="IPR016084">
    <property type="entry name" value="Haem_Oase-like_multi-hlx"/>
</dbReference>
<evidence type="ECO:0000256" key="1">
    <source>
        <dbReference type="ARBA" id="ARBA00023002"/>
    </source>
</evidence>
<proteinExistence type="predicted"/>
<dbReference type="Proteomes" id="UP000032702">
    <property type="component" value="Unassembled WGS sequence"/>
</dbReference>
<dbReference type="EMBL" id="AAMD01000221">
    <property type="protein sequence ID" value="EAU62613.1"/>
    <property type="molecule type" value="Genomic_DNA"/>
</dbReference>
<dbReference type="SMART" id="SM01236">
    <property type="entry name" value="Haem_oxygenase_2"/>
    <property type="match status" value="1"/>
</dbReference>
<dbReference type="RefSeq" id="WP_002618896.1">
    <property type="nucleotide sequence ID" value="NC_014623.1"/>
</dbReference>
<evidence type="ECO:0000313" key="2">
    <source>
        <dbReference type="EMBL" id="ADO71013.1"/>
    </source>
</evidence>